<dbReference type="Pfam" id="PF05699">
    <property type="entry name" value="Dimer_Tnp_hAT"/>
    <property type="match status" value="1"/>
</dbReference>
<dbReference type="AlphaFoldDB" id="A0A9P0K4U3"/>
<gene>
    <name evidence="2" type="ORF">ACAOBT_LOCUS5751</name>
</gene>
<dbReference type="OrthoDB" id="8045002at2759"/>
<evidence type="ECO:0000313" key="3">
    <source>
        <dbReference type="Proteomes" id="UP001152888"/>
    </source>
</evidence>
<organism evidence="2 3">
    <name type="scientific">Acanthoscelides obtectus</name>
    <name type="common">Bean weevil</name>
    <name type="synonym">Bruchus obtectus</name>
    <dbReference type="NCBI Taxonomy" id="200917"/>
    <lineage>
        <taxon>Eukaryota</taxon>
        <taxon>Metazoa</taxon>
        <taxon>Ecdysozoa</taxon>
        <taxon>Arthropoda</taxon>
        <taxon>Hexapoda</taxon>
        <taxon>Insecta</taxon>
        <taxon>Pterygota</taxon>
        <taxon>Neoptera</taxon>
        <taxon>Endopterygota</taxon>
        <taxon>Coleoptera</taxon>
        <taxon>Polyphaga</taxon>
        <taxon>Cucujiformia</taxon>
        <taxon>Chrysomeloidea</taxon>
        <taxon>Chrysomelidae</taxon>
        <taxon>Bruchinae</taxon>
        <taxon>Bruchini</taxon>
        <taxon>Acanthoscelides</taxon>
    </lineage>
</organism>
<proteinExistence type="predicted"/>
<dbReference type="EMBL" id="CAKOFQ010006714">
    <property type="protein sequence ID" value="CAH1964341.1"/>
    <property type="molecule type" value="Genomic_DNA"/>
</dbReference>
<name>A0A9P0K4U3_ACAOB</name>
<evidence type="ECO:0000313" key="2">
    <source>
        <dbReference type="EMBL" id="CAH1964341.1"/>
    </source>
</evidence>
<protein>
    <recommendedName>
        <fullName evidence="1">HAT C-terminal dimerisation domain-containing protein</fullName>
    </recommendedName>
</protein>
<keyword evidence="3" id="KW-1185">Reference proteome</keyword>
<feature type="domain" description="HAT C-terminal dimerisation" evidence="1">
    <location>
        <begin position="174"/>
        <end position="220"/>
    </location>
</feature>
<reference evidence="2" key="1">
    <citation type="submission" date="2022-03" db="EMBL/GenBank/DDBJ databases">
        <authorList>
            <person name="Sayadi A."/>
        </authorList>
    </citation>
    <scope>NUCLEOTIDE SEQUENCE</scope>
</reference>
<comment type="caution">
    <text evidence="2">The sequence shown here is derived from an EMBL/GenBank/DDBJ whole genome shotgun (WGS) entry which is preliminary data.</text>
</comment>
<accession>A0A9P0K4U3</accession>
<dbReference type="GO" id="GO:0046983">
    <property type="term" value="F:protein dimerization activity"/>
    <property type="evidence" value="ECO:0007669"/>
    <property type="project" value="InterPro"/>
</dbReference>
<evidence type="ECO:0000259" key="1">
    <source>
        <dbReference type="Pfam" id="PF05699"/>
    </source>
</evidence>
<dbReference type="PANTHER" id="PTHR45749:SF21">
    <property type="entry name" value="DUF4371 DOMAIN-CONTAINING PROTEIN"/>
    <property type="match status" value="1"/>
</dbReference>
<dbReference type="InterPro" id="IPR008906">
    <property type="entry name" value="HATC_C_dom"/>
</dbReference>
<dbReference type="Proteomes" id="UP001152888">
    <property type="component" value="Unassembled WGS sequence"/>
</dbReference>
<sequence>MINKIHNTDFFNILGDETMDVSDSEQLSLCLRYVDFTKDPNTPVLREDSDRLVPIDDQRSENLSNVILQRCKQLKLDMNKCVEQGYDRAADIAGHLSGIQKIIKNDSIILQGFANVSKADWLDNLAPYFDDKISSTAVKAEYRLWCAKISSIDQSTEVLKLLEYCNGNYFHGILLTTLATLPVTSASVERSFSTMKRIKTLPRSVIGHERLSSIAIISIHWDIAVDPDHVLDILSEKNLEDYFFDSTGQSFRVNGVMLRIFPHYIYTYR</sequence>
<dbReference type="PANTHER" id="PTHR45749">
    <property type="match status" value="1"/>
</dbReference>